<keyword evidence="1" id="KW-1133">Transmembrane helix</keyword>
<proteinExistence type="predicted"/>
<dbReference type="EMBL" id="BAAAEM010000002">
    <property type="protein sequence ID" value="GAA0477198.1"/>
    <property type="molecule type" value="Genomic_DNA"/>
</dbReference>
<keyword evidence="4" id="KW-1185">Reference proteome</keyword>
<dbReference type="Pfam" id="PF03703">
    <property type="entry name" value="bPH_2"/>
    <property type="match status" value="2"/>
</dbReference>
<gene>
    <name evidence="3" type="ORF">GCM10009096_18840</name>
</gene>
<dbReference type="InterPro" id="IPR005182">
    <property type="entry name" value="YdbS-like_PH"/>
</dbReference>
<reference evidence="4" key="1">
    <citation type="journal article" date="2019" name="Int. J. Syst. Evol. Microbiol.">
        <title>The Global Catalogue of Microorganisms (GCM) 10K type strain sequencing project: providing services to taxonomists for standard genome sequencing and annotation.</title>
        <authorList>
            <consortium name="The Broad Institute Genomics Platform"/>
            <consortium name="The Broad Institute Genome Sequencing Center for Infectious Disease"/>
            <person name="Wu L."/>
            <person name="Ma J."/>
        </authorList>
    </citation>
    <scope>NUCLEOTIDE SEQUENCE [LARGE SCALE GENOMIC DNA]</scope>
    <source>
        <strain evidence="4">JCM 14162</strain>
    </source>
</reference>
<dbReference type="PIRSF" id="PIRSF026631">
    <property type="entry name" value="UCP026631"/>
    <property type="match status" value="1"/>
</dbReference>
<name>A0ABP3KDP2_9SPHN</name>
<dbReference type="PANTHER" id="PTHR34473">
    <property type="entry name" value="UPF0699 TRANSMEMBRANE PROTEIN YDBS"/>
    <property type="match status" value="1"/>
</dbReference>
<sequence length="499" mass="54980">MPPDADDADGASFRHLHPLSIILKSVSAIGQNLVAIAVLYFSVFDRNIVYTGLAAIALLAVIIGITALIWSRFTYHIGPKEIRIKSGLISRNNRSIPFDRIQDVSLEQKLVSRILGLATVKLETGSGGGEDGKLDALALADAQAFRDALRDYKSGVAAQASDLTGEPIEPQESEERPPIFAMDNRRIFIAGLFNFSFVLLAILAAIAQNLDFLLPDEFFNPWYWAEQLSEQDVVNGLSFTAQVAGAVGALFSLIAVGLISGIVRTFIREYGFRLDRVDTGQPGFRRRRGLFTLTDMVMPIHRVQAAILRTGPVRQRFGWYHLKFQSLASEVSGESDHSAAPCAQMEEAEPILAETKIANVTPDLEFQRVDAALWWRDAVILTIVLAAVSVGNGVFLHPGFYALILLALPIIAVMVLNWRHHQYAITTTQLFVRAGWWRRKLTILPIRKVQTVDISQSPLDHPLDLATVTIGIAGGSAIAPLKINDIPMERAMALREQLI</sequence>
<feature type="domain" description="YdbS-like PH" evidence="2">
    <location>
        <begin position="70"/>
        <end position="148"/>
    </location>
</feature>
<feature type="transmembrane region" description="Helical" evidence="1">
    <location>
        <begin position="373"/>
        <end position="394"/>
    </location>
</feature>
<feature type="transmembrane region" description="Helical" evidence="1">
    <location>
        <begin position="48"/>
        <end position="70"/>
    </location>
</feature>
<dbReference type="InterPro" id="IPR014529">
    <property type="entry name" value="UCP026631"/>
</dbReference>
<evidence type="ECO:0000256" key="1">
    <source>
        <dbReference type="SAM" id="Phobius"/>
    </source>
</evidence>
<organism evidence="3 4">
    <name type="scientific">Parasphingorhabdus litoris</name>
    <dbReference type="NCBI Taxonomy" id="394733"/>
    <lineage>
        <taxon>Bacteria</taxon>
        <taxon>Pseudomonadati</taxon>
        <taxon>Pseudomonadota</taxon>
        <taxon>Alphaproteobacteria</taxon>
        <taxon>Sphingomonadales</taxon>
        <taxon>Sphingomonadaceae</taxon>
        <taxon>Parasphingorhabdus</taxon>
    </lineage>
</organism>
<feature type="transmembrane region" description="Helical" evidence="1">
    <location>
        <begin position="187"/>
        <end position="207"/>
    </location>
</feature>
<evidence type="ECO:0000313" key="4">
    <source>
        <dbReference type="Proteomes" id="UP001500713"/>
    </source>
</evidence>
<feature type="transmembrane region" description="Helical" evidence="1">
    <location>
        <begin position="243"/>
        <end position="267"/>
    </location>
</feature>
<feature type="transmembrane region" description="Helical" evidence="1">
    <location>
        <begin position="21"/>
        <end position="42"/>
    </location>
</feature>
<feature type="domain" description="YdbS-like PH" evidence="2">
    <location>
        <begin position="418"/>
        <end position="498"/>
    </location>
</feature>
<feature type="transmembrane region" description="Helical" evidence="1">
    <location>
        <begin position="400"/>
        <end position="418"/>
    </location>
</feature>
<accession>A0ABP3KDP2</accession>
<evidence type="ECO:0000259" key="2">
    <source>
        <dbReference type="Pfam" id="PF03703"/>
    </source>
</evidence>
<dbReference type="PANTHER" id="PTHR34473:SF2">
    <property type="entry name" value="UPF0699 TRANSMEMBRANE PROTEIN YDBT"/>
    <property type="match status" value="1"/>
</dbReference>
<comment type="caution">
    <text evidence="3">The sequence shown here is derived from an EMBL/GenBank/DDBJ whole genome shotgun (WGS) entry which is preliminary data.</text>
</comment>
<protein>
    <submittedName>
        <fullName evidence="3">PH domain-containing protein</fullName>
    </submittedName>
</protein>
<keyword evidence="1" id="KW-0472">Membrane</keyword>
<keyword evidence="1" id="KW-0812">Transmembrane</keyword>
<evidence type="ECO:0000313" key="3">
    <source>
        <dbReference type="EMBL" id="GAA0477198.1"/>
    </source>
</evidence>
<dbReference type="Proteomes" id="UP001500713">
    <property type="component" value="Unassembled WGS sequence"/>
</dbReference>